<gene>
    <name evidence="1" type="ORF">F4821DRAFT_280535</name>
</gene>
<comment type="caution">
    <text evidence="1">The sequence shown here is derived from an EMBL/GenBank/DDBJ whole genome shotgun (WGS) entry which is preliminary data.</text>
</comment>
<proteinExistence type="predicted"/>
<name>A0ACC0CU45_9PEZI</name>
<dbReference type="EMBL" id="MU394345">
    <property type="protein sequence ID" value="KAI6083909.1"/>
    <property type="molecule type" value="Genomic_DNA"/>
</dbReference>
<reference evidence="1 2" key="1">
    <citation type="journal article" date="2022" name="New Phytol.">
        <title>Ecological generalism drives hyperdiversity of secondary metabolite gene clusters in xylarialean endophytes.</title>
        <authorList>
            <person name="Franco M.E.E."/>
            <person name="Wisecaver J.H."/>
            <person name="Arnold A.E."/>
            <person name="Ju Y.M."/>
            <person name="Slot J.C."/>
            <person name="Ahrendt S."/>
            <person name="Moore L.P."/>
            <person name="Eastman K.E."/>
            <person name="Scott K."/>
            <person name="Konkel Z."/>
            <person name="Mondo S.J."/>
            <person name="Kuo A."/>
            <person name="Hayes R.D."/>
            <person name="Haridas S."/>
            <person name="Andreopoulos B."/>
            <person name="Riley R."/>
            <person name="LaButti K."/>
            <person name="Pangilinan J."/>
            <person name="Lipzen A."/>
            <person name="Amirebrahimi M."/>
            <person name="Yan J."/>
            <person name="Adam C."/>
            <person name="Keymanesh K."/>
            <person name="Ng V."/>
            <person name="Louie K."/>
            <person name="Northen T."/>
            <person name="Drula E."/>
            <person name="Henrissat B."/>
            <person name="Hsieh H.M."/>
            <person name="Youens-Clark K."/>
            <person name="Lutzoni F."/>
            <person name="Miadlikowska J."/>
            <person name="Eastwood D.C."/>
            <person name="Hamelin R.C."/>
            <person name="Grigoriev I.V."/>
            <person name="U'Ren J.M."/>
        </authorList>
    </citation>
    <scope>NUCLEOTIDE SEQUENCE [LARGE SCALE GENOMIC DNA]</scope>
    <source>
        <strain evidence="1 2">ER1909</strain>
    </source>
</reference>
<dbReference type="Proteomes" id="UP001497680">
    <property type="component" value="Unassembled WGS sequence"/>
</dbReference>
<evidence type="ECO:0000313" key="2">
    <source>
        <dbReference type="Proteomes" id="UP001497680"/>
    </source>
</evidence>
<accession>A0ACC0CU45</accession>
<keyword evidence="2" id="KW-1185">Reference proteome</keyword>
<evidence type="ECO:0000313" key="1">
    <source>
        <dbReference type="EMBL" id="KAI6083909.1"/>
    </source>
</evidence>
<protein>
    <submittedName>
        <fullName evidence="1">Oxidoreductase</fullName>
    </submittedName>
</protein>
<organism evidence="1 2">
    <name type="scientific">Hypoxylon rubiginosum</name>
    <dbReference type="NCBI Taxonomy" id="110542"/>
    <lineage>
        <taxon>Eukaryota</taxon>
        <taxon>Fungi</taxon>
        <taxon>Dikarya</taxon>
        <taxon>Ascomycota</taxon>
        <taxon>Pezizomycotina</taxon>
        <taxon>Sordariomycetes</taxon>
        <taxon>Xylariomycetidae</taxon>
        <taxon>Xylariales</taxon>
        <taxon>Hypoxylaceae</taxon>
        <taxon>Hypoxylon</taxon>
    </lineage>
</organism>
<sequence length="278" mass="29104">MTAPKTVLITGCSEGGIGHALATEFQSRGLRVFATARTVSKMASLASLLSVTLLPLDVTSAESLAAAAAAVSEQTGGRLDYLVNNAGMQVVKPLLDFDLSQARTMYEANVFGAVAAVQAFAPLLLAAKGTVVNIASIAGLMYPPYMGLYAGSKSALTTVSECLRLELAPFGVKVATVITGGVRTHIFANAPEHHLPPSSLYKPASKEIAARAAGSDVADRVGPREDFARDLAAKVLRCATGRIYVGNMSTMVRVMTSWFPTCVVDYLTVANTGLDHLP</sequence>